<evidence type="ECO:0000256" key="2">
    <source>
        <dbReference type="ARBA" id="ARBA00022679"/>
    </source>
</evidence>
<dbReference type="PANTHER" id="PTHR11877:SF46">
    <property type="entry name" value="TYPE III POLYKETIDE SYNTHASE A"/>
    <property type="match status" value="1"/>
</dbReference>
<dbReference type="EMBL" id="CP119321">
    <property type="protein sequence ID" value="WEK12938.1"/>
    <property type="molecule type" value="Genomic_DNA"/>
</dbReference>
<feature type="domain" description="Chalcone/stilbene synthase C-terminal" evidence="5">
    <location>
        <begin position="245"/>
        <end position="366"/>
    </location>
</feature>
<dbReference type="PANTHER" id="PTHR11877">
    <property type="entry name" value="HYDROXYMETHYLGLUTARYL-COA SYNTHASE"/>
    <property type="match status" value="1"/>
</dbReference>
<dbReference type="InterPro" id="IPR012328">
    <property type="entry name" value="Chalcone/stilbene_synt_C"/>
</dbReference>
<dbReference type="CDD" id="cd00831">
    <property type="entry name" value="CHS_like"/>
    <property type="match status" value="1"/>
</dbReference>
<dbReference type="Gene3D" id="3.40.47.10">
    <property type="match status" value="2"/>
</dbReference>
<evidence type="ECO:0000259" key="4">
    <source>
        <dbReference type="Pfam" id="PF00195"/>
    </source>
</evidence>
<evidence type="ECO:0000256" key="3">
    <source>
        <dbReference type="PIRSR" id="PIRSR000451-1"/>
    </source>
</evidence>
<dbReference type="SUPFAM" id="SSF53901">
    <property type="entry name" value="Thiolase-like"/>
    <property type="match status" value="2"/>
</dbReference>
<protein>
    <submittedName>
        <fullName evidence="6">Type III polyketide synthase</fullName>
    </submittedName>
</protein>
<evidence type="ECO:0000313" key="6">
    <source>
        <dbReference type="EMBL" id="WEK12938.1"/>
    </source>
</evidence>
<dbReference type="Proteomes" id="UP001213972">
    <property type="component" value="Chromosome"/>
</dbReference>
<dbReference type="GO" id="GO:0030639">
    <property type="term" value="P:polyketide biosynthetic process"/>
    <property type="evidence" value="ECO:0007669"/>
    <property type="project" value="TreeGrafter"/>
</dbReference>
<evidence type="ECO:0000256" key="1">
    <source>
        <dbReference type="ARBA" id="ARBA00005531"/>
    </source>
</evidence>
<gene>
    <name evidence="6" type="ORF">P0Y48_10750</name>
</gene>
<dbReference type="Pfam" id="PF02797">
    <property type="entry name" value="Chal_sti_synt_C"/>
    <property type="match status" value="1"/>
</dbReference>
<dbReference type="InterPro" id="IPR011141">
    <property type="entry name" value="Polyketide_synthase_type-III"/>
</dbReference>
<dbReference type="GO" id="GO:0016747">
    <property type="term" value="F:acyltransferase activity, transferring groups other than amino-acyl groups"/>
    <property type="evidence" value="ECO:0007669"/>
    <property type="project" value="InterPro"/>
</dbReference>
<comment type="similarity">
    <text evidence="1">Belongs to the thiolase-like superfamily. Chalcone/stilbene synthases family.</text>
</comment>
<dbReference type="InterPro" id="IPR016039">
    <property type="entry name" value="Thiolase-like"/>
</dbReference>
<dbReference type="AlphaFoldDB" id="A0AAJ5W0E6"/>
<keyword evidence="2" id="KW-0808">Transferase</keyword>
<feature type="active site" description="Acyl-thioester intermediate" evidence="3">
    <location>
        <position position="161"/>
    </location>
</feature>
<proteinExistence type="inferred from homology"/>
<accession>A0AAJ5W0E6</accession>
<sequence length="400" mass="41116">MPARILSIGTAVPPTRLPQQHVRDLFASQPGIDRLTRRLVHAAFDAAAIDTRHTVLSGFLPDDAESTADADSRFPVLDADGTLLTPSTGARNAEYVRAAPPLFAAAAHAALTDAAVSPDEVTHVVTVSCTGLFAPGPDYRLVRDLGLPATAQRFHLGFVGCAAALPALRLASALCAADAEAVVLVVCGELCTLHFRPSADPEQIVAASVFADGAAAAVVSARPDPPGRTPRPSLELGRFGTTLTSEGEHDMAWTIGDAGFEMTLSAEVPRIIGREIRAAVGAFLAGETPTTWAVHPGGRSVLDRVESGLDLPPDALAASRDVLRTHGNMSSATILFILRTLLDGPPSETLAALAFGPGLTVESALLTRRASPVASAPVAPVSVASVSVASGPVAGVAAKV</sequence>
<organism evidence="6 7">
    <name type="scientific">Candidatus Microbacterium phytovorans</name>
    <dbReference type="NCBI Taxonomy" id="3121374"/>
    <lineage>
        <taxon>Bacteria</taxon>
        <taxon>Bacillati</taxon>
        <taxon>Actinomycetota</taxon>
        <taxon>Actinomycetes</taxon>
        <taxon>Micrococcales</taxon>
        <taxon>Microbacteriaceae</taxon>
        <taxon>Microbacterium</taxon>
    </lineage>
</organism>
<dbReference type="PIRSF" id="PIRSF000451">
    <property type="entry name" value="PKS_III"/>
    <property type="match status" value="1"/>
</dbReference>
<feature type="domain" description="Chalcone/stilbene synthase N-terminal" evidence="4">
    <location>
        <begin position="2"/>
        <end position="223"/>
    </location>
</feature>
<dbReference type="InterPro" id="IPR001099">
    <property type="entry name" value="Chalcone/stilbene_synt_N"/>
</dbReference>
<dbReference type="Pfam" id="PF00195">
    <property type="entry name" value="Chal_sti_synt_N"/>
    <property type="match status" value="1"/>
</dbReference>
<evidence type="ECO:0000259" key="5">
    <source>
        <dbReference type="Pfam" id="PF02797"/>
    </source>
</evidence>
<evidence type="ECO:0000313" key="7">
    <source>
        <dbReference type="Proteomes" id="UP001213972"/>
    </source>
</evidence>
<reference evidence="6" key="1">
    <citation type="submission" date="2023-03" db="EMBL/GenBank/DDBJ databases">
        <title>Andean soil-derived lignocellulolytic bacterial consortium as a source of novel taxa and putative plastic-active enzymes.</title>
        <authorList>
            <person name="Diaz-Garcia L."/>
            <person name="Chuvochina M."/>
            <person name="Feuerriegel G."/>
            <person name="Bunk B."/>
            <person name="Sproer C."/>
            <person name="Streit W.R."/>
            <person name="Rodriguez L.M."/>
            <person name="Overmann J."/>
            <person name="Jimenez D.J."/>
        </authorList>
    </citation>
    <scope>NUCLEOTIDE SEQUENCE</scope>
    <source>
        <strain evidence="6">MAG 4610</strain>
    </source>
</reference>
<name>A0AAJ5W0E6_9MICO</name>